<gene>
    <name evidence="2" type="ORF">G5C60_12480</name>
</gene>
<dbReference type="Proteomes" id="UP000472335">
    <property type="component" value="Unassembled WGS sequence"/>
</dbReference>
<reference evidence="2 3" key="1">
    <citation type="submission" date="2020-02" db="EMBL/GenBank/DDBJ databases">
        <title>Whole-genome analyses of novel actinobacteria.</title>
        <authorList>
            <person name="Sahin N."/>
            <person name="Gencbay T."/>
        </authorList>
    </citation>
    <scope>NUCLEOTIDE SEQUENCE [LARGE SCALE GENOMIC DNA]</scope>
    <source>
        <strain evidence="2 3">HC44</strain>
    </source>
</reference>
<comment type="caution">
    <text evidence="2">The sequence shown here is derived from an EMBL/GenBank/DDBJ whole genome shotgun (WGS) entry which is preliminary data.</text>
</comment>
<keyword evidence="3" id="KW-1185">Reference proteome</keyword>
<feature type="region of interest" description="Disordered" evidence="1">
    <location>
        <begin position="1"/>
        <end position="79"/>
    </location>
</feature>
<proteinExistence type="predicted"/>
<feature type="compositionally biased region" description="Pro residues" evidence="1">
    <location>
        <begin position="52"/>
        <end position="67"/>
    </location>
</feature>
<dbReference type="AlphaFoldDB" id="A0A6G4V3I5"/>
<evidence type="ECO:0000313" key="3">
    <source>
        <dbReference type="Proteomes" id="UP000472335"/>
    </source>
</evidence>
<evidence type="ECO:0000313" key="2">
    <source>
        <dbReference type="EMBL" id="NGO08414.1"/>
    </source>
</evidence>
<evidence type="ECO:0000256" key="1">
    <source>
        <dbReference type="SAM" id="MobiDB-lite"/>
    </source>
</evidence>
<name>A0A6G4V3I5_9ACTN</name>
<organism evidence="2 3">
    <name type="scientific">Streptomyces scabichelini</name>
    <dbReference type="NCBI Taxonomy" id="2711217"/>
    <lineage>
        <taxon>Bacteria</taxon>
        <taxon>Bacillati</taxon>
        <taxon>Actinomycetota</taxon>
        <taxon>Actinomycetes</taxon>
        <taxon>Kitasatosporales</taxon>
        <taxon>Streptomycetaceae</taxon>
        <taxon>Streptomyces</taxon>
    </lineage>
</organism>
<accession>A0A6G4V3I5</accession>
<feature type="compositionally biased region" description="Low complexity" evidence="1">
    <location>
        <begin position="1"/>
        <end position="37"/>
    </location>
</feature>
<protein>
    <submittedName>
        <fullName evidence="2">Uncharacterized protein</fullName>
    </submittedName>
</protein>
<dbReference type="EMBL" id="JAAKZY010000030">
    <property type="protein sequence ID" value="NGO08414.1"/>
    <property type="molecule type" value="Genomic_DNA"/>
</dbReference>
<dbReference type="RefSeq" id="WP_165258159.1">
    <property type="nucleotide sequence ID" value="NZ_JAAKZY010000030.1"/>
</dbReference>
<sequence length="233" mass="23982">MPRASTPKPASTPAESAAPGASTSTTPPATPDPAAIPTGPPPTGASTSTTPPGTPNPASPPGGPPSTGPAASSALPPAPTLFTPGIVDAITELTAFLRNGSQTQDPQAFSPAQLNIERDFRDLRAGLGRGTSASPGRLVRPELSNGHLKLGAALPPEAYRIGGFDRVGKKVWLVDVAEAIKASHGRTHLQHPDIVIDRVVRLRVFDDSEPRPRRILSGIPKIVGVPPKPGTTF</sequence>